<dbReference type="PANTHER" id="PTHR11712">
    <property type="entry name" value="POLYKETIDE SYNTHASE-RELATED"/>
    <property type="match status" value="1"/>
</dbReference>
<dbReference type="EC" id="2.3.1.179" evidence="3 14"/>
<dbReference type="Gene3D" id="3.40.47.10">
    <property type="match status" value="1"/>
</dbReference>
<dbReference type="InterPro" id="IPR020841">
    <property type="entry name" value="PKS_Beta-ketoAc_synthase_dom"/>
</dbReference>
<dbReference type="STRING" id="369723.Strop_3381"/>
<dbReference type="PIRSF" id="PIRSF000447">
    <property type="entry name" value="KAS_II"/>
    <property type="match status" value="1"/>
</dbReference>
<evidence type="ECO:0000256" key="14">
    <source>
        <dbReference type="PIRNR" id="PIRNR000447"/>
    </source>
</evidence>
<comment type="catalytic activity">
    <reaction evidence="12 14">
        <text>(9Z)-hexadecenoyl-[ACP] + malonyl-[ACP] + H(+) = 3-oxo-(11Z)-octadecenoyl-[ACP] + holo-[ACP] + CO2</text>
        <dbReference type="Rhea" id="RHEA:55040"/>
        <dbReference type="Rhea" id="RHEA-COMP:9623"/>
        <dbReference type="Rhea" id="RHEA-COMP:9685"/>
        <dbReference type="Rhea" id="RHEA-COMP:10800"/>
        <dbReference type="Rhea" id="RHEA-COMP:14074"/>
        <dbReference type="ChEBI" id="CHEBI:15378"/>
        <dbReference type="ChEBI" id="CHEBI:16526"/>
        <dbReference type="ChEBI" id="CHEBI:64479"/>
        <dbReference type="ChEBI" id="CHEBI:78449"/>
        <dbReference type="ChEBI" id="CHEBI:83989"/>
        <dbReference type="ChEBI" id="CHEBI:138538"/>
        <dbReference type="EC" id="2.3.1.179"/>
    </reaction>
</comment>
<evidence type="ECO:0000256" key="13">
    <source>
        <dbReference type="ARBA" id="ARBA00047659"/>
    </source>
</evidence>
<evidence type="ECO:0000256" key="2">
    <source>
        <dbReference type="ARBA" id="ARBA00008467"/>
    </source>
</evidence>
<dbReference type="InterPro" id="IPR016039">
    <property type="entry name" value="Thiolase-like"/>
</dbReference>
<evidence type="ECO:0000256" key="8">
    <source>
        <dbReference type="ARBA" id="ARBA00023098"/>
    </source>
</evidence>
<comment type="similarity">
    <text evidence="2 14 16">Belongs to the thiolase-like superfamily. Beta-ketoacyl-ACP synthases family.</text>
</comment>
<dbReference type="GO" id="GO:0004315">
    <property type="term" value="F:3-oxoacyl-[acyl-carrier-protein] synthase activity"/>
    <property type="evidence" value="ECO:0007669"/>
    <property type="project" value="UniProtKB-UniRule"/>
</dbReference>
<feature type="domain" description="Ketosynthase family 3 (KS3)" evidence="17">
    <location>
        <begin position="3"/>
        <end position="407"/>
    </location>
</feature>
<keyword evidence="7" id="KW-0276">Fatty acid metabolism</keyword>
<sequence length="408" mass="41718">MTHTDVVVTGLGATTPLGGDVASTWDAMLNGQSGVSALTPDWAEQLPVRIAAQLAVDPAALLDRVKLRRLDRSEAVAIIASHQAWADAGLADSGLDPERLGVSVGSGIGGALTLLAQDDILEASGARRVSPHTIPMLMPNGPAAWVGLELGARAGVHCVASACATGAEAITLGLDMIRAGRADVVVAGGTEAVIHQLPIAGFSSMRAMSTRNDEPEKASRPWDKARDGFVLGEGAGAVVLERADHAAARGARVYARLAGAGITSDGYDIVQPHPEGAGAVRAIAKAIADADIDRNDIAHVNAHATSTPVGDLAEIKALRQALGDHPVLTATKSMTGHLLGAAGALESIATILAIRDGVVPPTINLDDPDDGLDLDVAANKARHLEIPAALNNSFGFGGHNVALVFTRA</sequence>
<dbReference type="NCBIfam" id="NF005589">
    <property type="entry name" value="PRK07314.1"/>
    <property type="match status" value="1"/>
</dbReference>
<dbReference type="GO" id="GO:0005829">
    <property type="term" value="C:cytosol"/>
    <property type="evidence" value="ECO:0007669"/>
    <property type="project" value="TreeGrafter"/>
</dbReference>
<evidence type="ECO:0000256" key="7">
    <source>
        <dbReference type="ARBA" id="ARBA00022832"/>
    </source>
</evidence>
<keyword evidence="5 14" id="KW-0444">Lipid biosynthesis</keyword>
<evidence type="ECO:0000256" key="10">
    <source>
        <dbReference type="ARBA" id="ARBA00023315"/>
    </source>
</evidence>
<reference evidence="19" key="1">
    <citation type="journal article" date="2007" name="Proc. Natl. Acad. Sci. U.S.A.">
        <title>Genome sequencing reveals complex secondary metabolome in the marine actinomycete Salinispora tropica.</title>
        <authorList>
            <person name="Udwary D.W."/>
            <person name="Zeigler L."/>
            <person name="Asolkar R.N."/>
            <person name="Singan V."/>
            <person name="Lapidus A."/>
            <person name="Fenical W."/>
            <person name="Jensen P.R."/>
            <person name="Moore B.S."/>
        </authorList>
    </citation>
    <scope>NUCLEOTIDE SEQUENCE [LARGE SCALE GENOMIC DNA]</scope>
    <source>
        <strain evidence="19">ATCC BAA-916 / DSM 44818 / CNB-440</strain>
    </source>
</reference>
<evidence type="ECO:0000256" key="5">
    <source>
        <dbReference type="ARBA" id="ARBA00022516"/>
    </source>
</evidence>
<dbReference type="FunFam" id="3.40.47.10:FF:000029">
    <property type="entry name" value="3-oxoacyl-[acyl-carrier-protein] synthase 1"/>
    <property type="match status" value="1"/>
</dbReference>
<dbReference type="UniPathway" id="UPA00094"/>
<feature type="active site" description="For beta-ketoacyl synthase activity" evidence="15">
    <location>
        <position position="163"/>
    </location>
</feature>
<dbReference type="InterPro" id="IPR000794">
    <property type="entry name" value="Beta-ketoacyl_synthase"/>
</dbReference>
<dbReference type="GO" id="GO:0030497">
    <property type="term" value="P:fatty acid elongation"/>
    <property type="evidence" value="ECO:0007669"/>
    <property type="project" value="UniProtKB-ARBA"/>
</dbReference>
<dbReference type="AlphaFoldDB" id="A4XA68"/>
<dbReference type="eggNOG" id="COG0304">
    <property type="taxonomic scope" value="Bacteria"/>
</dbReference>
<dbReference type="CDD" id="cd00834">
    <property type="entry name" value="KAS_I_II"/>
    <property type="match status" value="1"/>
</dbReference>
<evidence type="ECO:0000256" key="15">
    <source>
        <dbReference type="PIRSR" id="PIRSR000447-1"/>
    </source>
</evidence>
<dbReference type="NCBIfam" id="TIGR03150">
    <property type="entry name" value="fabF"/>
    <property type="match status" value="1"/>
</dbReference>
<evidence type="ECO:0000256" key="3">
    <source>
        <dbReference type="ARBA" id="ARBA00012356"/>
    </source>
</evidence>
<comment type="pathway">
    <text evidence="1 14">Lipid metabolism; fatty acid biosynthesis.</text>
</comment>
<dbReference type="KEGG" id="stp:Strop_3381"/>
<accession>A4XA68</accession>
<evidence type="ECO:0000256" key="1">
    <source>
        <dbReference type="ARBA" id="ARBA00005194"/>
    </source>
</evidence>
<dbReference type="FunFam" id="3.40.47.10:FF:000018">
    <property type="entry name" value="3-oxoacyl-[acyl-carrier-protein] synthase 2"/>
    <property type="match status" value="1"/>
</dbReference>
<name>A4XA68_SALTO</name>
<dbReference type="Pfam" id="PF00109">
    <property type="entry name" value="ketoacyl-synt"/>
    <property type="match status" value="1"/>
</dbReference>
<dbReference type="InterPro" id="IPR017568">
    <property type="entry name" value="3-oxoacyl-ACP_synth-2"/>
</dbReference>
<evidence type="ECO:0000313" key="19">
    <source>
        <dbReference type="Proteomes" id="UP000000235"/>
    </source>
</evidence>
<keyword evidence="19" id="KW-1185">Reference proteome</keyword>
<proteinExistence type="inferred from homology"/>
<dbReference type="SUPFAM" id="SSF53901">
    <property type="entry name" value="Thiolase-like"/>
    <property type="match status" value="2"/>
</dbReference>
<gene>
    <name evidence="18" type="ordered locus">Strop_3381</name>
</gene>
<evidence type="ECO:0000256" key="16">
    <source>
        <dbReference type="RuleBase" id="RU003694"/>
    </source>
</evidence>
<dbReference type="Pfam" id="PF02801">
    <property type="entry name" value="Ketoacyl-synt_C"/>
    <property type="match status" value="1"/>
</dbReference>
<organism evidence="18 19">
    <name type="scientific">Salinispora tropica (strain ATCC BAA-916 / DSM 44818 / JCM 13857 / NBRC 105044 / CNB-440)</name>
    <dbReference type="NCBI Taxonomy" id="369723"/>
    <lineage>
        <taxon>Bacteria</taxon>
        <taxon>Bacillati</taxon>
        <taxon>Actinomycetota</taxon>
        <taxon>Actinomycetes</taxon>
        <taxon>Micromonosporales</taxon>
        <taxon>Micromonosporaceae</taxon>
        <taxon>Salinispora</taxon>
    </lineage>
</organism>
<dbReference type="PROSITE" id="PS52004">
    <property type="entry name" value="KS3_2"/>
    <property type="match status" value="1"/>
</dbReference>
<evidence type="ECO:0000256" key="12">
    <source>
        <dbReference type="ARBA" id="ARBA00047318"/>
    </source>
</evidence>
<dbReference type="RefSeq" id="WP_012014589.1">
    <property type="nucleotide sequence ID" value="NC_009380.1"/>
</dbReference>
<evidence type="ECO:0000256" key="11">
    <source>
        <dbReference type="ARBA" id="ARBA00024006"/>
    </source>
</evidence>
<keyword evidence="10 14" id="KW-0012">Acyltransferase</keyword>
<evidence type="ECO:0000313" key="18">
    <source>
        <dbReference type="EMBL" id="ABP55814.1"/>
    </source>
</evidence>
<evidence type="ECO:0000256" key="4">
    <source>
        <dbReference type="ARBA" id="ARBA00014657"/>
    </source>
</evidence>
<dbReference type="InterPro" id="IPR014030">
    <property type="entry name" value="Ketoacyl_synth_N"/>
</dbReference>
<keyword evidence="8" id="KW-0443">Lipid metabolism</keyword>
<comment type="function">
    <text evidence="11 14">Involved in the type II fatty acid elongation cycle. Catalyzes the elongation of a wide range of acyl-ACP by the addition of two carbons from malonyl-ACP to an acyl acceptor. Can efficiently catalyze the conversion of palmitoleoyl-ACP (cis-hexadec-9-enoyl-ACP) to cis-vaccenoyl-ACP (cis-octadec-11-enoyl-ACP), an essential step in the thermal regulation of fatty acid composition.</text>
</comment>
<dbReference type="Proteomes" id="UP000000235">
    <property type="component" value="Chromosome"/>
</dbReference>
<keyword evidence="6 14" id="KW-0808">Transferase</keyword>
<dbReference type="PATRIC" id="fig|369723.5.peg.3486"/>
<dbReference type="InterPro" id="IPR014031">
    <property type="entry name" value="Ketoacyl_synth_C"/>
</dbReference>
<protein>
    <recommendedName>
        <fullName evidence="4 14">3-oxoacyl-[acyl-carrier-protein] synthase 2</fullName>
        <ecNumber evidence="3 14">2.3.1.179</ecNumber>
    </recommendedName>
</protein>
<evidence type="ECO:0000256" key="9">
    <source>
        <dbReference type="ARBA" id="ARBA00023160"/>
    </source>
</evidence>
<dbReference type="HOGENOM" id="CLU_000022_69_2_11"/>
<evidence type="ECO:0000259" key="17">
    <source>
        <dbReference type="PROSITE" id="PS52004"/>
    </source>
</evidence>
<dbReference type="PANTHER" id="PTHR11712:SF336">
    <property type="entry name" value="3-OXOACYL-[ACYL-CARRIER-PROTEIN] SYNTHASE, MITOCHONDRIAL"/>
    <property type="match status" value="1"/>
</dbReference>
<dbReference type="SMART" id="SM00825">
    <property type="entry name" value="PKS_KS"/>
    <property type="match status" value="1"/>
</dbReference>
<dbReference type="EMBL" id="CP000667">
    <property type="protein sequence ID" value="ABP55814.1"/>
    <property type="molecule type" value="Genomic_DNA"/>
</dbReference>
<comment type="catalytic activity">
    <reaction evidence="13 14">
        <text>a fatty acyl-[ACP] + malonyl-[ACP] + H(+) = a 3-oxoacyl-[ACP] + holo-[ACP] + CO2</text>
        <dbReference type="Rhea" id="RHEA:22836"/>
        <dbReference type="Rhea" id="RHEA-COMP:9623"/>
        <dbReference type="Rhea" id="RHEA-COMP:9685"/>
        <dbReference type="Rhea" id="RHEA-COMP:9916"/>
        <dbReference type="Rhea" id="RHEA-COMP:14125"/>
        <dbReference type="ChEBI" id="CHEBI:15378"/>
        <dbReference type="ChEBI" id="CHEBI:16526"/>
        <dbReference type="ChEBI" id="CHEBI:64479"/>
        <dbReference type="ChEBI" id="CHEBI:78449"/>
        <dbReference type="ChEBI" id="CHEBI:78776"/>
        <dbReference type="ChEBI" id="CHEBI:138651"/>
    </reaction>
</comment>
<evidence type="ECO:0000256" key="6">
    <source>
        <dbReference type="ARBA" id="ARBA00022679"/>
    </source>
</evidence>
<keyword evidence="9 14" id="KW-0275">Fatty acid biosynthesis</keyword>